<feature type="transmembrane region" description="Helical" evidence="2">
    <location>
        <begin position="576"/>
        <end position="599"/>
    </location>
</feature>
<sequence length="928" mass="94961">MENVPQAPEALSPPGAVAADGAGPPPALELLVHGVGGVTPQEMLDDPRLVRVAGDATAGLYRRPADLDAESRPAARSGRPVQEAYSWSGLTSGNASRALWLLLLPFMIVNLAHWMHPPAPPVRDGGPGTRERLYDVLVRLLALSLTVLFVAGACEIAMDLIAWQCGGSQVCSGHTAWLGFLSAGRHGWWSTPGRRIAVAAVVPAALVGLMWLLSHRTWSAYECQIPPGTNPPGHPRGEPALAMRGFWFGRRFVARLQSTHTASAFLTVATALLLPALDRDRRTGAALGVPGWALAAAITVTALVAVVITCRHRRHETDLDGTPEHRTVRALPYVSMALVGLSALYAGWPRPGWDSHGRLPGAGMFADVTLLQGVLLAALALTVHGMLRAGRAAGAPSGAEAAYGVGAADGDMADGGVADARTPATPAADPGPGAVAGEAEGGAYAPGGAHERGGAHASGAAAEAPESGAEPSGAHAPIGADASGATATGAHASGDDHAPGATPTPGARATPTPGAVPKSGGRVAARGYGGPLVAVLACWLGGVFTGGTAQRVADWLDGGGTPGARHDALPGPPVLLSWQAAAIPVILLVLLAVGVAGVLRLRRDKRADAAEVRAAHPGQPEDDARTRRIAGALAMAGLTDTTPVLVAALGCGAFLLGGAGLAGAWVLGRSPVAAAAGAPHPVADLADTAQALGSWLLGAAAMALVALGRSAYGSLAARRTVGILWDVGTYWPRAAHPFAPPCYAERAVPDLTWRIATWTRATGGRLVLSAHSQGTVLAASAVWQLAPDTRRRIALLTYGSPLERLYGRWFPAYFGPPALLALHREVHAWRNLWRRTDPIGGPVRLEGPHGADRGVDVGPLRDPAAYGRDTEHPLPAPVLAHSDYQADPAFDAERAQLLAQISGPPGGGTPGTAAVPGQGQGRSGRSSG</sequence>
<gene>
    <name evidence="3" type="ORF">POF43_029035</name>
</gene>
<proteinExistence type="predicted"/>
<keyword evidence="2" id="KW-0472">Membrane</keyword>
<protein>
    <recommendedName>
        <fullName evidence="5">Integral membrane protein</fullName>
    </recommendedName>
</protein>
<evidence type="ECO:0000313" key="3">
    <source>
        <dbReference type="EMBL" id="MDI5966728.1"/>
    </source>
</evidence>
<feature type="compositionally biased region" description="Low complexity" evidence="1">
    <location>
        <begin position="499"/>
        <end position="515"/>
    </location>
</feature>
<feature type="transmembrane region" description="Helical" evidence="2">
    <location>
        <begin position="195"/>
        <end position="213"/>
    </location>
</feature>
<feature type="compositionally biased region" description="Gly residues" evidence="1">
    <location>
        <begin position="918"/>
        <end position="928"/>
    </location>
</feature>
<dbReference type="RefSeq" id="WP_282704840.1">
    <property type="nucleotide sequence ID" value="NZ_JAAGKO020000059.1"/>
</dbReference>
<feature type="transmembrane region" description="Helical" evidence="2">
    <location>
        <begin position="289"/>
        <end position="310"/>
    </location>
</feature>
<keyword evidence="2" id="KW-0812">Transmembrane</keyword>
<evidence type="ECO:0000256" key="1">
    <source>
        <dbReference type="SAM" id="MobiDB-lite"/>
    </source>
</evidence>
<feature type="transmembrane region" description="Helical" evidence="2">
    <location>
        <begin position="330"/>
        <end position="348"/>
    </location>
</feature>
<feature type="transmembrane region" description="Helical" evidence="2">
    <location>
        <begin position="644"/>
        <end position="668"/>
    </location>
</feature>
<feature type="region of interest" description="Disordered" evidence="1">
    <location>
        <begin position="1"/>
        <end position="22"/>
    </location>
</feature>
<feature type="compositionally biased region" description="Low complexity" evidence="1">
    <location>
        <begin position="455"/>
        <end position="492"/>
    </location>
</feature>
<dbReference type="SUPFAM" id="SSF53474">
    <property type="entry name" value="alpha/beta-Hydrolases"/>
    <property type="match status" value="1"/>
</dbReference>
<feature type="transmembrane region" description="Helical" evidence="2">
    <location>
        <begin position="136"/>
        <end position="158"/>
    </location>
</feature>
<dbReference type="Proteomes" id="UP001156398">
    <property type="component" value="Unassembled WGS sequence"/>
</dbReference>
<keyword evidence="4" id="KW-1185">Reference proteome</keyword>
<name>A0ABT6W7K9_9ACTN</name>
<feature type="transmembrane region" description="Helical" evidence="2">
    <location>
        <begin position="528"/>
        <end position="549"/>
    </location>
</feature>
<evidence type="ECO:0008006" key="5">
    <source>
        <dbReference type="Google" id="ProtNLM"/>
    </source>
</evidence>
<feature type="compositionally biased region" description="Low complexity" evidence="1">
    <location>
        <begin position="414"/>
        <end position="448"/>
    </location>
</feature>
<feature type="transmembrane region" description="Helical" evidence="2">
    <location>
        <begin position="368"/>
        <end position="387"/>
    </location>
</feature>
<feature type="compositionally biased region" description="Low complexity" evidence="1">
    <location>
        <begin position="13"/>
        <end position="22"/>
    </location>
</feature>
<feature type="transmembrane region" description="Helical" evidence="2">
    <location>
        <begin position="688"/>
        <end position="708"/>
    </location>
</feature>
<feature type="compositionally biased region" description="Basic and acidic residues" evidence="1">
    <location>
        <begin position="846"/>
        <end position="855"/>
    </location>
</feature>
<reference evidence="3 4" key="1">
    <citation type="submission" date="2023-05" db="EMBL/GenBank/DDBJ databases">
        <title>Streptantibioticus silvisoli sp. nov., acidotolerant actinomycetes 1 from pine litter.</title>
        <authorList>
            <person name="Swiecimska M."/>
            <person name="Golinska P."/>
            <person name="Sangal V."/>
            <person name="Wachnowicz B."/>
            <person name="Goodfellow M."/>
        </authorList>
    </citation>
    <scope>NUCLEOTIDE SEQUENCE [LARGE SCALE GENOMIC DNA]</scope>
    <source>
        <strain evidence="3 4">SL54</strain>
    </source>
</reference>
<dbReference type="InterPro" id="IPR029058">
    <property type="entry name" value="AB_hydrolase_fold"/>
</dbReference>
<dbReference type="EMBL" id="JAAGKO020000059">
    <property type="protein sequence ID" value="MDI5966728.1"/>
    <property type="molecule type" value="Genomic_DNA"/>
</dbReference>
<comment type="caution">
    <text evidence="3">The sequence shown here is derived from an EMBL/GenBank/DDBJ whole genome shotgun (WGS) entry which is preliminary data.</text>
</comment>
<evidence type="ECO:0000256" key="2">
    <source>
        <dbReference type="SAM" id="Phobius"/>
    </source>
</evidence>
<feature type="region of interest" description="Disordered" evidence="1">
    <location>
        <begin position="840"/>
        <end position="876"/>
    </location>
</feature>
<accession>A0ABT6W7K9</accession>
<feature type="region of interest" description="Disordered" evidence="1">
    <location>
        <begin position="414"/>
        <end position="521"/>
    </location>
</feature>
<keyword evidence="2" id="KW-1133">Transmembrane helix</keyword>
<organism evidence="3 4">
    <name type="scientific">Streptantibioticus silvisoli</name>
    <dbReference type="NCBI Taxonomy" id="2705255"/>
    <lineage>
        <taxon>Bacteria</taxon>
        <taxon>Bacillati</taxon>
        <taxon>Actinomycetota</taxon>
        <taxon>Actinomycetes</taxon>
        <taxon>Kitasatosporales</taxon>
        <taxon>Streptomycetaceae</taxon>
        <taxon>Streptantibioticus</taxon>
    </lineage>
</organism>
<feature type="region of interest" description="Disordered" evidence="1">
    <location>
        <begin position="893"/>
        <end position="928"/>
    </location>
</feature>
<evidence type="ECO:0000313" key="4">
    <source>
        <dbReference type="Proteomes" id="UP001156398"/>
    </source>
</evidence>
<feature type="transmembrane region" description="Helical" evidence="2">
    <location>
        <begin position="252"/>
        <end position="277"/>
    </location>
</feature>